<gene>
    <name evidence="1" type="ordered locus">Deima_1943</name>
</gene>
<sequence precursor="true">MKKLLGLVGVGVVLASCGVSSDGRSAIFAPELRTEFYDLTTKTYVSCANLNQQSVPTQGGVSVGATGALARIHVQLKGQTTTAYDQNYVADFSQSAGTLEKNGDRYVFVFDAPNRTEADFLPQSVGAQGIIVNPAKRTIKNVAASDRVGNGQGGFYAQLTGYSDTGASTPAITSQAVPVYANCQLINDTGKPVF</sequence>
<name>E8U949_DEIML</name>
<dbReference type="RefSeq" id="WP_013557093.1">
    <property type="nucleotide sequence ID" value="NC_014958.1"/>
</dbReference>
<proteinExistence type="predicted"/>
<reference evidence="2" key="2">
    <citation type="submission" date="2011-01" db="EMBL/GenBank/DDBJ databases">
        <title>The complete genome of Deinococcus maricopensis DSM 21211.</title>
        <authorList>
            <consortium name="US DOE Joint Genome Institute (JGI-PGF)"/>
            <person name="Lucas S."/>
            <person name="Copeland A."/>
            <person name="Lapidus A."/>
            <person name="Goodwin L."/>
            <person name="Pitluck S."/>
            <person name="Kyrpides N."/>
            <person name="Mavromatis K."/>
            <person name="Pagani I."/>
            <person name="Ivanova N."/>
            <person name="Ovchinnikova G."/>
            <person name="Zeytun A."/>
            <person name="Detter J.C."/>
            <person name="Han C."/>
            <person name="Land M."/>
            <person name="Hauser L."/>
            <person name="Markowitz V."/>
            <person name="Cheng J.-F."/>
            <person name="Hugenholtz P."/>
            <person name="Woyke T."/>
            <person name="Wu D."/>
            <person name="Pukall R."/>
            <person name="Gehrich-Schroeter G."/>
            <person name="Brambilla E."/>
            <person name="Klenk H.-P."/>
            <person name="Eisen J.A."/>
        </authorList>
    </citation>
    <scope>NUCLEOTIDE SEQUENCE [LARGE SCALE GENOMIC DNA]</scope>
    <source>
        <strain evidence="2">DSM 21211 / LMG 22137 / NRRL B-23946 / LB-34</strain>
    </source>
</reference>
<reference evidence="1 2" key="1">
    <citation type="journal article" date="2011" name="Stand. Genomic Sci.">
        <title>Complete genome sequence of Deinococcus maricopensis type strain (LB-34).</title>
        <authorList>
            <person name="Pukall R."/>
            <person name="Zeytun A."/>
            <person name="Lucas S."/>
            <person name="Lapidus A."/>
            <person name="Hammon N."/>
            <person name="Deshpande S."/>
            <person name="Nolan M."/>
            <person name="Cheng J.F."/>
            <person name="Pitluck S."/>
            <person name="Liolios K."/>
            <person name="Pagani I."/>
            <person name="Mikhailova N."/>
            <person name="Ivanova N."/>
            <person name="Mavromatis K."/>
            <person name="Pati A."/>
            <person name="Tapia R."/>
            <person name="Han C."/>
            <person name="Goodwin L."/>
            <person name="Chen A."/>
            <person name="Palaniappan K."/>
            <person name="Land M."/>
            <person name="Hauser L."/>
            <person name="Chang Y.J."/>
            <person name="Jeffries C.D."/>
            <person name="Brambilla E.M."/>
            <person name="Rohde M."/>
            <person name="Goker M."/>
            <person name="Detter J.C."/>
            <person name="Woyke T."/>
            <person name="Bristow J."/>
            <person name="Eisen J.A."/>
            <person name="Markowitz V."/>
            <person name="Hugenholtz P."/>
            <person name="Kyrpides N.C."/>
            <person name="Klenk H.P."/>
        </authorList>
    </citation>
    <scope>NUCLEOTIDE SEQUENCE [LARGE SCALE GENOMIC DNA]</scope>
    <source>
        <strain evidence="2">DSM 21211 / LMG 22137 / NRRL B-23946 / LB-34</strain>
    </source>
</reference>
<dbReference type="EMBL" id="CP002454">
    <property type="protein sequence ID" value="ADV67588.1"/>
    <property type="molecule type" value="Genomic_DNA"/>
</dbReference>
<dbReference type="KEGG" id="dmr:Deima_1943"/>
<evidence type="ECO:0008006" key="3">
    <source>
        <dbReference type="Google" id="ProtNLM"/>
    </source>
</evidence>
<dbReference type="OrthoDB" id="66439at2"/>
<evidence type="ECO:0000313" key="2">
    <source>
        <dbReference type="Proteomes" id="UP000008635"/>
    </source>
</evidence>
<accession>E8U949</accession>
<dbReference type="HOGENOM" id="CLU_1400485_0_0_0"/>
<dbReference type="AlphaFoldDB" id="E8U949"/>
<keyword evidence="2" id="KW-1185">Reference proteome</keyword>
<protein>
    <recommendedName>
        <fullName evidence="3">Lipoprotein</fullName>
    </recommendedName>
</protein>
<organism evidence="1 2">
    <name type="scientific">Deinococcus maricopensis (strain DSM 21211 / LMG 22137 / NRRL B-23946 / LB-34)</name>
    <dbReference type="NCBI Taxonomy" id="709986"/>
    <lineage>
        <taxon>Bacteria</taxon>
        <taxon>Thermotogati</taxon>
        <taxon>Deinococcota</taxon>
        <taxon>Deinococci</taxon>
        <taxon>Deinococcales</taxon>
        <taxon>Deinococcaceae</taxon>
        <taxon>Deinococcus</taxon>
    </lineage>
</organism>
<dbReference type="Proteomes" id="UP000008635">
    <property type="component" value="Chromosome"/>
</dbReference>
<dbReference type="PROSITE" id="PS51257">
    <property type="entry name" value="PROKAR_LIPOPROTEIN"/>
    <property type="match status" value="1"/>
</dbReference>
<evidence type="ECO:0000313" key="1">
    <source>
        <dbReference type="EMBL" id="ADV67588.1"/>
    </source>
</evidence>